<dbReference type="Proteomes" id="UP000576082">
    <property type="component" value="Unassembled WGS sequence"/>
</dbReference>
<keyword evidence="1" id="KW-0732">Signal</keyword>
<feature type="chain" id="PRO_5030511359" evidence="1">
    <location>
        <begin position="22"/>
        <end position="297"/>
    </location>
</feature>
<organism evidence="3 4">
    <name type="scientific">Flammeovirga aprica JL-4</name>
    <dbReference type="NCBI Taxonomy" id="694437"/>
    <lineage>
        <taxon>Bacteria</taxon>
        <taxon>Pseudomonadati</taxon>
        <taxon>Bacteroidota</taxon>
        <taxon>Cytophagia</taxon>
        <taxon>Cytophagales</taxon>
        <taxon>Flammeovirgaceae</taxon>
        <taxon>Flammeovirga</taxon>
    </lineage>
</organism>
<name>A0A7X9XB07_9BACT</name>
<evidence type="ECO:0000313" key="3">
    <source>
        <dbReference type="EMBL" id="NME70153.1"/>
    </source>
</evidence>
<dbReference type="AlphaFoldDB" id="A0A7X9XB07"/>
<keyword evidence="4" id="KW-1185">Reference proteome</keyword>
<accession>A0A7X9XB07</accession>
<dbReference type="NCBIfam" id="TIGR04183">
    <property type="entry name" value="Por_Secre_tail"/>
    <property type="match status" value="1"/>
</dbReference>
<evidence type="ECO:0000313" key="4">
    <source>
        <dbReference type="Proteomes" id="UP000576082"/>
    </source>
</evidence>
<feature type="domain" description="Secretion system C-terminal sorting" evidence="2">
    <location>
        <begin position="226"/>
        <end position="295"/>
    </location>
</feature>
<dbReference type="InterPro" id="IPR026444">
    <property type="entry name" value="Secre_tail"/>
</dbReference>
<dbReference type="RefSeq" id="WP_169658399.1">
    <property type="nucleotide sequence ID" value="NZ_JABANE010000056.1"/>
</dbReference>
<reference evidence="3 4" key="1">
    <citation type="submission" date="2020-04" db="EMBL/GenBank/DDBJ databases">
        <title>Flammeovirga sp. SR4, a novel species isolated from seawater.</title>
        <authorList>
            <person name="Wang X."/>
        </authorList>
    </citation>
    <scope>NUCLEOTIDE SEQUENCE [LARGE SCALE GENOMIC DNA]</scope>
    <source>
        <strain evidence="3 4">ATCC 23126</strain>
    </source>
</reference>
<evidence type="ECO:0000256" key="1">
    <source>
        <dbReference type="SAM" id="SignalP"/>
    </source>
</evidence>
<gene>
    <name evidence="3" type="ORF">HHU12_19415</name>
</gene>
<protein>
    <submittedName>
        <fullName evidence="3">T9SS type A sorting domain-containing protein</fullName>
    </submittedName>
</protein>
<comment type="caution">
    <text evidence="3">The sequence shown here is derived from an EMBL/GenBank/DDBJ whole genome shotgun (WGS) entry which is preliminary data.</text>
</comment>
<dbReference type="Pfam" id="PF18962">
    <property type="entry name" value="Por_Secre_tail"/>
    <property type="match status" value="1"/>
</dbReference>
<evidence type="ECO:0000259" key="2">
    <source>
        <dbReference type="Pfam" id="PF18962"/>
    </source>
</evidence>
<sequence>MMKKLQLIALFIGLLINAVNAQDIYQGGTGNGVFVMALSESPHLNTNQIFNGSMAGGSVLSSITETDLGSSPSIFQGGTAQGAEEVQMQELKTGTFANFYQGGVAQGHTLGVVEVDAGSELPIELSYFEVSIKESKVKLEWQTSTEIDNHFFTIERSQNRKNWEIVKEVQGAGNSNSPLNYKAFDPSPLPATSFYRLKQTDFDGAYTYFSIKQIYNDEATEDWVHLYPNPASDQIRIRGNERELQNIVLFDVIGNNMGRQLFLLSDMPTEKVINISQLRKGIYLLKSRTKTTRFIKQ</sequence>
<proteinExistence type="predicted"/>
<feature type="signal peptide" evidence="1">
    <location>
        <begin position="1"/>
        <end position="21"/>
    </location>
</feature>
<dbReference type="EMBL" id="JABANE010000056">
    <property type="protein sequence ID" value="NME70153.1"/>
    <property type="molecule type" value="Genomic_DNA"/>
</dbReference>